<organism evidence="2 3">
    <name type="scientific">Cymbomonas tetramitiformis</name>
    <dbReference type="NCBI Taxonomy" id="36881"/>
    <lineage>
        <taxon>Eukaryota</taxon>
        <taxon>Viridiplantae</taxon>
        <taxon>Chlorophyta</taxon>
        <taxon>Pyramimonadophyceae</taxon>
        <taxon>Pyramimonadales</taxon>
        <taxon>Pyramimonadaceae</taxon>
        <taxon>Cymbomonas</taxon>
    </lineage>
</organism>
<sequence>MSASASPPTTSSRSSYTNSTLSHEAPLENDVLTCNSLATSLLFIKGVADKDPVVDFRMLRWCRVHRHTLASTTASDSKCRNRSQIPPDGPNFAFLPLALDSSNQVQAPVCLQGKLTQQQLDRLVSELRQARKSTKRVSKSWPLQLGCILFGPGLLCALKCAGQNRQLTEEQNLAVAVASACVRCNRELASRGIVVQYIDHRGVSGVVIEILPKLSQEVYGWDATTDLTKALTQVPCGSLPPVPNTLYWTGYQPQISQVEYEAIAFEHKIAAGFCVEHDEAYNMTMIQAYKVMRQGILQAVSEHRNSLSVKKEGDVCSKERDTGKGGESPVLSFAESLTQGVGTPAMEGVDSPPVYNHLDDFSI</sequence>
<keyword evidence="3" id="KW-1185">Reference proteome</keyword>
<feature type="region of interest" description="Disordered" evidence="1">
    <location>
        <begin position="1"/>
        <end position="20"/>
    </location>
</feature>
<evidence type="ECO:0000313" key="3">
    <source>
        <dbReference type="Proteomes" id="UP001190700"/>
    </source>
</evidence>
<name>A0AAE0GHW2_9CHLO</name>
<dbReference type="Proteomes" id="UP001190700">
    <property type="component" value="Unassembled WGS sequence"/>
</dbReference>
<reference evidence="2 3" key="1">
    <citation type="journal article" date="2015" name="Genome Biol. Evol.">
        <title>Comparative Genomics of a Bacterivorous Green Alga Reveals Evolutionary Causalities and Consequences of Phago-Mixotrophic Mode of Nutrition.</title>
        <authorList>
            <person name="Burns J.A."/>
            <person name="Paasch A."/>
            <person name="Narechania A."/>
            <person name="Kim E."/>
        </authorList>
    </citation>
    <scope>NUCLEOTIDE SEQUENCE [LARGE SCALE GENOMIC DNA]</scope>
    <source>
        <strain evidence="2 3">PLY_AMNH</strain>
    </source>
</reference>
<dbReference type="AlphaFoldDB" id="A0AAE0GHW2"/>
<protein>
    <submittedName>
        <fullName evidence="2">Uncharacterized protein</fullName>
    </submittedName>
</protein>
<evidence type="ECO:0000256" key="1">
    <source>
        <dbReference type="SAM" id="MobiDB-lite"/>
    </source>
</evidence>
<evidence type="ECO:0000313" key="2">
    <source>
        <dbReference type="EMBL" id="KAK3278515.1"/>
    </source>
</evidence>
<comment type="caution">
    <text evidence="2">The sequence shown here is derived from an EMBL/GenBank/DDBJ whole genome shotgun (WGS) entry which is preliminary data.</text>
</comment>
<accession>A0AAE0GHW2</accession>
<dbReference type="EMBL" id="LGRX02005399">
    <property type="protein sequence ID" value="KAK3278515.1"/>
    <property type="molecule type" value="Genomic_DNA"/>
</dbReference>
<proteinExistence type="predicted"/>
<gene>
    <name evidence="2" type="ORF">CYMTET_13553</name>
</gene>